<evidence type="ECO:0000313" key="4">
    <source>
        <dbReference type="Proteomes" id="UP000789396"/>
    </source>
</evidence>
<keyword evidence="1" id="KW-0175">Coiled coil</keyword>
<protein>
    <submittedName>
        <fullName evidence="3">10541_t:CDS:1</fullName>
    </submittedName>
</protein>
<proteinExistence type="predicted"/>
<feature type="region of interest" description="Disordered" evidence="2">
    <location>
        <begin position="1"/>
        <end position="22"/>
    </location>
</feature>
<evidence type="ECO:0000256" key="1">
    <source>
        <dbReference type="SAM" id="Coils"/>
    </source>
</evidence>
<sequence>MSEENSVKDEKESTAPDLYPSFKDTLEKLEDGIENATTKIEKLEDGINSKIENLENGIGGKIDM</sequence>
<dbReference type="OrthoDB" id="2433421at2759"/>
<organism evidence="3 4">
    <name type="scientific">Racocetra fulgida</name>
    <dbReference type="NCBI Taxonomy" id="60492"/>
    <lineage>
        <taxon>Eukaryota</taxon>
        <taxon>Fungi</taxon>
        <taxon>Fungi incertae sedis</taxon>
        <taxon>Mucoromycota</taxon>
        <taxon>Glomeromycotina</taxon>
        <taxon>Glomeromycetes</taxon>
        <taxon>Diversisporales</taxon>
        <taxon>Gigasporaceae</taxon>
        <taxon>Racocetra</taxon>
    </lineage>
</organism>
<comment type="caution">
    <text evidence="3">The sequence shown here is derived from an EMBL/GenBank/DDBJ whole genome shotgun (WGS) entry which is preliminary data.</text>
</comment>
<dbReference type="EMBL" id="CAJVPZ010024925">
    <property type="protein sequence ID" value="CAG8720675.1"/>
    <property type="molecule type" value="Genomic_DNA"/>
</dbReference>
<dbReference type="Proteomes" id="UP000789396">
    <property type="component" value="Unassembled WGS sequence"/>
</dbReference>
<dbReference type="Gene3D" id="1.20.120.20">
    <property type="entry name" value="Apolipoprotein"/>
    <property type="match status" value="1"/>
</dbReference>
<reference evidence="3" key="1">
    <citation type="submission" date="2021-06" db="EMBL/GenBank/DDBJ databases">
        <authorList>
            <person name="Kallberg Y."/>
            <person name="Tangrot J."/>
            <person name="Rosling A."/>
        </authorList>
    </citation>
    <scope>NUCLEOTIDE SEQUENCE</scope>
    <source>
        <strain evidence="3">IN212</strain>
    </source>
</reference>
<dbReference type="AlphaFoldDB" id="A0A9N9I494"/>
<evidence type="ECO:0000313" key="3">
    <source>
        <dbReference type="EMBL" id="CAG8720675.1"/>
    </source>
</evidence>
<gene>
    <name evidence="3" type="ORF">RFULGI_LOCUS11436</name>
</gene>
<accession>A0A9N9I494</accession>
<evidence type="ECO:0000256" key="2">
    <source>
        <dbReference type="SAM" id="MobiDB-lite"/>
    </source>
</evidence>
<feature type="non-terminal residue" evidence="3">
    <location>
        <position position="64"/>
    </location>
</feature>
<feature type="compositionally biased region" description="Basic and acidic residues" evidence="2">
    <location>
        <begin position="1"/>
        <end position="14"/>
    </location>
</feature>
<feature type="coiled-coil region" evidence="1">
    <location>
        <begin position="26"/>
        <end position="53"/>
    </location>
</feature>
<keyword evidence="4" id="KW-1185">Reference proteome</keyword>
<name>A0A9N9I494_9GLOM</name>